<evidence type="ECO:0000313" key="3">
    <source>
        <dbReference type="Proteomes" id="UP001314229"/>
    </source>
</evidence>
<reference evidence="2 3" key="1">
    <citation type="submission" date="2024-01" db="EMBL/GenBank/DDBJ databases">
        <authorList>
            <person name="Alioto T."/>
            <person name="Alioto T."/>
            <person name="Gomez Garrido J."/>
        </authorList>
    </citation>
    <scope>NUCLEOTIDE SEQUENCE [LARGE SCALE GENOMIC DNA]</scope>
</reference>
<proteinExistence type="predicted"/>
<protein>
    <submittedName>
        <fullName evidence="2">Uncharacterized protein LOC121813534</fullName>
    </submittedName>
</protein>
<sequence length="235" mass="25689">MFVEKVLGKTAVSRQDPSSPSRETQLRLSPTARSLSPKSPLVDHMEYLDGLAKCELDPSEGASQPLPQLAACHDDDDVLDIGLDMHGLSEDAQEALSSCHYTAAAALVDRDDTSFLSLYRRVAEKLEVEWPSPPPAQKPLQFAGFFLPPEPITIKNSLPLFPDFVAELTSTWNKPLSTRITVPGYGQYLDLDGAEKAGLVNPLPMEPSLAAYLAPALPSKHCRFSASQLEKIYRA</sequence>
<keyword evidence="3" id="KW-1185">Reference proteome</keyword>
<name>A0AAV1NAI5_SCOSC</name>
<organism evidence="2 3">
    <name type="scientific">Scomber scombrus</name>
    <name type="common">Atlantic mackerel</name>
    <name type="synonym">Scomber vernalis</name>
    <dbReference type="NCBI Taxonomy" id="13677"/>
    <lineage>
        <taxon>Eukaryota</taxon>
        <taxon>Metazoa</taxon>
        <taxon>Chordata</taxon>
        <taxon>Craniata</taxon>
        <taxon>Vertebrata</taxon>
        <taxon>Euteleostomi</taxon>
        <taxon>Actinopterygii</taxon>
        <taxon>Neopterygii</taxon>
        <taxon>Teleostei</taxon>
        <taxon>Neoteleostei</taxon>
        <taxon>Acanthomorphata</taxon>
        <taxon>Pelagiaria</taxon>
        <taxon>Scombriformes</taxon>
        <taxon>Scombridae</taxon>
        <taxon>Scomber</taxon>
    </lineage>
</organism>
<dbReference type="AlphaFoldDB" id="A0AAV1NAI5"/>
<dbReference type="EMBL" id="CAWUFR010000022">
    <property type="protein sequence ID" value="CAK6955814.1"/>
    <property type="molecule type" value="Genomic_DNA"/>
</dbReference>
<evidence type="ECO:0000313" key="2">
    <source>
        <dbReference type="EMBL" id="CAK6955814.1"/>
    </source>
</evidence>
<feature type="region of interest" description="Disordered" evidence="1">
    <location>
        <begin position="1"/>
        <end position="39"/>
    </location>
</feature>
<evidence type="ECO:0000256" key="1">
    <source>
        <dbReference type="SAM" id="MobiDB-lite"/>
    </source>
</evidence>
<accession>A0AAV1NAI5</accession>
<feature type="compositionally biased region" description="Polar residues" evidence="1">
    <location>
        <begin position="12"/>
        <end position="37"/>
    </location>
</feature>
<dbReference type="Proteomes" id="UP001314229">
    <property type="component" value="Unassembled WGS sequence"/>
</dbReference>
<gene>
    <name evidence="2" type="ORF">FSCOSCO3_A030880</name>
</gene>
<comment type="caution">
    <text evidence="2">The sequence shown here is derived from an EMBL/GenBank/DDBJ whole genome shotgun (WGS) entry which is preliminary data.</text>
</comment>